<comment type="caution">
    <text evidence="3">The sequence shown here is derived from an EMBL/GenBank/DDBJ whole genome shotgun (WGS) entry which is preliminary data.</text>
</comment>
<dbReference type="EMBL" id="JAYMGO010000022">
    <property type="protein sequence ID" value="KAL1250988.1"/>
    <property type="molecule type" value="Genomic_DNA"/>
</dbReference>
<organism evidence="3 4">
    <name type="scientific">Cirrhinus molitorella</name>
    <name type="common">mud carp</name>
    <dbReference type="NCBI Taxonomy" id="172907"/>
    <lineage>
        <taxon>Eukaryota</taxon>
        <taxon>Metazoa</taxon>
        <taxon>Chordata</taxon>
        <taxon>Craniata</taxon>
        <taxon>Vertebrata</taxon>
        <taxon>Euteleostomi</taxon>
        <taxon>Actinopterygii</taxon>
        <taxon>Neopterygii</taxon>
        <taxon>Teleostei</taxon>
        <taxon>Ostariophysi</taxon>
        <taxon>Cypriniformes</taxon>
        <taxon>Cyprinidae</taxon>
        <taxon>Labeoninae</taxon>
        <taxon>Labeonini</taxon>
        <taxon>Cirrhinus</taxon>
    </lineage>
</organism>
<evidence type="ECO:0000259" key="2">
    <source>
        <dbReference type="Pfam" id="PF17919"/>
    </source>
</evidence>
<dbReference type="PANTHER" id="PTHR37984">
    <property type="entry name" value="PROTEIN CBG26694"/>
    <property type="match status" value="1"/>
</dbReference>
<keyword evidence="4" id="KW-1185">Reference proteome</keyword>
<dbReference type="InterPro" id="IPR041577">
    <property type="entry name" value="RT_RNaseH_2"/>
</dbReference>
<feature type="domain" description="Reverse transcriptase/retrotransposon-derived protein RNase H-like" evidence="2">
    <location>
        <begin position="46"/>
        <end position="124"/>
    </location>
</feature>
<evidence type="ECO:0000313" key="4">
    <source>
        <dbReference type="Proteomes" id="UP001558613"/>
    </source>
</evidence>
<evidence type="ECO:0000256" key="1">
    <source>
        <dbReference type="ARBA" id="ARBA00023268"/>
    </source>
</evidence>
<proteinExistence type="predicted"/>
<evidence type="ECO:0000313" key="3">
    <source>
        <dbReference type="EMBL" id="KAL1250988.1"/>
    </source>
</evidence>
<name>A0ABR3LDT4_9TELE</name>
<dbReference type="Pfam" id="PF17919">
    <property type="entry name" value="RT_RNaseH_2"/>
    <property type="match status" value="1"/>
</dbReference>
<reference evidence="3 4" key="1">
    <citation type="submission" date="2023-09" db="EMBL/GenBank/DDBJ databases">
        <authorList>
            <person name="Wang M."/>
        </authorList>
    </citation>
    <scope>NUCLEOTIDE SEQUENCE [LARGE SCALE GENOMIC DNA]</scope>
    <source>
        <strain evidence="3">GT-2023</strain>
        <tissue evidence="3">Liver</tissue>
    </source>
</reference>
<sequence length="126" mass="14565">MPEPQNIEGVKHFMRMVNYIEKFSPHLPTLTKPLRDLLRNDSTWVWDVQQKEAFAKVKEELSSPAILAQYSPSNETVVSADASSYGFGGVLMQKQKNSEWRTVVYISRSLSPTETRYTQIEKNLWL</sequence>
<dbReference type="InterPro" id="IPR043502">
    <property type="entry name" value="DNA/RNA_pol_sf"/>
</dbReference>
<dbReference type="SUPFAM" id="SSF56672">
    <property type="entry name" value="DNA/RNA polymerases"/>
    <property type="match status" value="1"/>
</dbReference>
<gene>
    <name evidence="3" type="ORF">QQF64_018784</name>
</gene>
<dbReference type="InterPro" id="IPR050951">
    <property type="entry name" value="Retrovirus_Pol_polyprotein"/>
</dbReference>
<protein>
    <recommendedName>
        <fullName evidence="2">Reverse transcriptase/retrotransposon-derived protein RNase H-like domain-containing protein</fullName>
    </recommendedName>
</protein>
<dbReference type="PANTHER" id="PTHR37984:SF5">
    <property type="entry name" value="PROTEIN NYNRIN-LIKE"/>
    <property type="match status" value="1"/>
</dbReference>
<accession>A0ABR3LDT4</accession>
<dbReference type="Gene3D" id="3.30.70.270">
    <property type="match status" value="1"/>
</dbReference>
<dbReference type="Proteomes" id="UP001558613">
    <property type="component" value="Unassembled WGS sequence"/>
</dbReference>
<dbReference type="InterPro" id="IPR043128">
    <property type="entry name" value="Rev_trsase/Diguanyl_cyclase"/>
</dbReference>
<keyword evidence="1" id="KW-0511">Multifunctional enzyme</keyword>